<dbReference type="Proteomes" id="UP001491310">
    <property type="component" value="Unassembled WGS sequence"/>
</dbReference>
<dbReference type="PANTHER" id="PTHR30383">
    <property type="entry name" value="THIOESTERASE 1/PROTEASE 1/LYSOPHOSPHOLIPASE L1"/>
    <property type="match status" value="1"/>
</dbReference>
<dbReference type="Pfam" id="PF13472">
    <property type="entry name" value="Lipase_GDSL_2"/>
    <property type="match status" value="1"/>
</dbReference>
<protein>
    <recommendedName>
        <fullName evidence="1">SGNH hydrolase-type esterase domain-containing protein</fullName>
    </recommendedName>
</protein>
<dbReference type="SUPFAM" id="SSF52266">
    <property type="entry name" value="SGNH hydrolase"/>
    <property type="match status" value="1"/>
</dbReference>
<evidence type="ECO:0000259" key="1">
    <source>
        <dbReference type="Pfam" id="PF13472"/>
    </source>
</evidence>
<proteinExistence type="predicted"/>
<gene>
    <name evidence="2" type="ORF">WJX75_005471</name>
</gene>
<dbReference type="InterPro" id="IPR013830">
    <property type="entry name" value="SGNH_hydro"/>
</dbReference>
<reference evidence="2 3" key="1">
    <citation type="journal article" date="2024" name="Nat. Commun.">
        <title>Phylogenomics reveals the evolutionary origins of lichenization in chlorophyte algae.</title>
        <authorList>
            <person name="Puginier C."/>
            <person name="Libourel C."/>
            <person name="Otte J."/>
            <person name="Skaloud P."/>
            <person name="Haon M."/>
            <person name="Grisel S."/>
            <person name="Petersen M."/>
            <person name="Berrin J.G."/>
            <person name="Delaux P.M."/>
            <person name="Dal Grande F."/>
            <person name="Keller J."/>
        </authorList>
    </citation>
    <scope>NUCLEOTIDE SEQUENCE [LARGE SCALE GENOMIC DNA]</scope>
    <source>
        <strain evidence="2 3">SAG 216-7</strain>
    </source>
</reference>
<dbReference type="EMBL" id="JALJOT010000004">
    <property type="protein sequence ID" value="KAK9915868.1"/>
    <property type="molecule type" value="Genomic_DNA"/>
</dbReference>
<organism evidence="2 3">
    <name type="scientific">Coccomyxa subellipsoidea</name>
    <dbReference type="NCBI Taxonomy" id="248742"/>
    <lineage>
        <taxon>Eukaryota</taxon>
        <taxon>Viridiplantae</taxon>
        <taxon>Chlorophyta</taxon>
        <taxon>core chlorophytes</taxon>
        <taxon>Trebouxiophyceae</taxon>
        <taxon>Trebouxiophyceae incertae sedis</taxon>
        <taxon>Coccomyxaceae</taxon>
        <taxon>Coccomyxa</taxon>
    </lineage>
</organism>
<sequence>MEGYDIVFYGDSITENWRGTSGGLHWKLWDDTLDANFIAADMRSVFLSSFGYKYRCGVMAIAGDQIGHLWWRMLNGQLPRKPPKVAVVLIGTNDLYAVSECTNESETDLVASVKDIRSRFQAMLNDMRKAMPGTQIIVQGLYPRGADFGANKFTYPNNFTSAVAYLNAEYQRIAMADPSLHYIYCGGAFLTSTADGIDPEIMPDGLHPNADGLKLIAKCLRPLIEKLIPSNSSQPSASAVATLDYLTQGSDTADSHWTHGLGANAPGYVAAAAQASLQDLHTTP</sequence>
<accession>A0ABR2YVH0</accession>
<dbReference type="InterPro" id="IPR051532">
    <property type="entry name" value="Ester_Hydrolysis_Enzymes"/>
</dbReference>
<dbReference type="InterPro" id="IPR036514">
    <property type="entry name" value="SGNH_hydro_sf"/>
</dbReference>
<name>A0ABR2YVH0_9CHLO</name>
<feature type="domain" description="SGNH hydrolase-type esterase" evidence="1">
    <location>
        <begin position="8"/>
        <end position="212"/>
    </location>
</feature>
<evidence type="ECO:0000313" key="3">
    <source>
        <dbReference type="Proteomes" id="UP001491310"/>
    </source>
</evidence>
<keyword evidence="3" id="KW-1185">Reference proteome</keyword>
<dbReference type="Gene3D" id="3.40.50.1110">
    <property type="entry name" value="SGNH hydrolase"/>
    <property type="match status" value="1"/>
</dbReference>
<evidence type="ECO:0000313" key="2">
    <source>
        <dbReference type="EMBL" id="KAK9915868.1"/>
    </source>
</evidence>
<comment type="caution">
    <text evidence="2">The sequence shown here is derived from an EMBL/GenBank/DDBJ whole genome shotgun (WGS) entry which is preliminary data.</text>
</comment>